<evidence type="ECO:0000313" key="1">
    <source>
        <dbReference type="EMBL" id="JAD93131.1"/>
    </source>
</evidence>
<protein>
    <submittedName>
        <fullName evidence="1">Uncharacterized protein</fullName>
    </submittedName>
</protein>
<dbReference type="EMBL" id="GBRH01204764">
    <property type="protein sequence ID" value="JAD93131.1"/>
    <property type="molecule type" value="Transcribed_RNA"/>
</dbReference>
<reference evidence="1" key="2">
    <citation type="journal article" date="2015" name="Data Brief">
        <title>Shoot transcriptome of the giant reed, Arundo donax.</title>
        <authorList>
            <person name="Barrero R.A."/>
            <person name="Guerrero F.D."/>
            <person name="Moolhuijzen P."/>
            <person name="Goolsby J.A."/>
            <person name="Tidwell J."/>
            <person name="Bellgard S.E."/>
            <person name="Bellgard M.I."/>
        </authorList>
    </citation>
    <scope>NUCLEOTIDE SEQUENCE</scope>
    <source>
        <tissue evidence="1">Shoot tissue taken approximately 20 cm above the soil surface</tissue>
    </source>
</reference>
<proteinExistence type="predicted"/>
<sequence length="38" mass="4226">MNGNNTGPINLGNPGKIHFYILFCCHTVSNSNLCYRIV</sequence>
<organism evidence="1">
    <name type="scientific">Arundo donax</name>
    <name type="common">Giant reed</name>
    <name type="synonym">Donax arundinaceus</name>
    <dbReference type="NCBI Taxonomy" id="35708"/>
    <lineage>
        <taxon>Eukaryota</taxon>
        <taxon>Viridiplantae</taxon>
        <taxon>Streptophyta</taxon>
        <taxon>Embryophyta</taxon>
        <taxon>Tracheophyta</taxon>
        <taxon>Spermatophyta</taxon>
        <taxon>Magnoliopsida</taxon>
        <taxon>Liliopsida</taxon>
        <taxon>Poales</taxon>
        <taxon>Poaceae</taxon>
        <taxon>PACMAD clade</taxon>
        <taxon>Arundinoideae</taxon>
        <taxon>Arundineae</taxon>
        <taxon>Arundo</taxon>
    </lineage>
</organism>
<reference evidence="1" key="1">
    <citation type="submission" date="2014-09" db="EMBL/GenBank/DDBJ databases">
        <authorList>
            <person name="Magalhaes I.L.F."/>
            <person name="Oliveira U."/>
            <person name="Santos F.R."/>
            <person name="Vidigal T.H.D.A."/>
            <person name="Brescovit A.D."/>
            <person name="Santos A.J."/>
        </authorList>
    </citation>
    <scope>NUCLEOTIDE SEQUENCE</scope>
    <source>
        <tissue evidence="1">Shoot tissue taken approximately 20 cm above the soil surface</tissue>
    </source>
</reference>
<dbReference type="AlphaFoldDB" id="A0A0A9DZD5"/>
<accession>A0A0A9DZD5</accession>
<name>A0A0A9DZD5_ARUDO</name>